<dbReference type="GO" id="GO:0006508">
    <property type="term" value="P:proteolysis"/>
    <property type="evidence" value="ECO:0007669"/>
    <property type="project" value="InterPro"/>
</dbReference>
<evidence type="ECO:0000313" key="6">
    <source>
        <dbReference type="WBParaSite" id="TCLT_0000979201-mRNA-1"/>
    </source>
</evidence>
<feature type="chain" id="PRO_5043126681" evidence="2">
    <location>
        <begin position="25"/>
        <end position="400"/>
    </location>
</feature>
<evidence type="ECO:0000256" key="1">
    <source>
        <dbReference type="ARBA" id="ARBA00007447"/>
    </source>
</evidence>
<feature type="domain" description="Peptidase A1" evidence="3">
    <location>
        <begin position="60"/>
        <end position="380"/>
    </location>
</feature>
<dbReference type="OMA" id="TKATFDW"/>
<comment type="similarity">
    <text evidence="1">Belongs to the peptidase A1 family.</text>
</comment>
<reference evidence="4 5" key="2">
    <citation type="submission" date="2018-11" db="EMBL/GenBank/DDBJ databases">
        <authorList>
            <consortium name="Pathogen Informatics"/>
        </authorList>
    </citation>
    <scope>NUCLEOTIDE SEQUENCE [LARGE SCALE GENOMIC DNA]</scope>
</reference>
<dbReference type="Gene3D" id="2.40.70.10">
    <property type="entry name" value="Acid Proteases"/>
    <property type="match status" value="3"/>
</dbReference>
<name>A0A0N5D9I1_THECL</name>
<evidence type="ECO:0000313" key="5">
    <source>
        <dbReference type="Proteomes" id="UP000276776"/>
    </source>
</evidence>
<dbReference type="InterPro" id="IPR033121">
    <property type="entry name" value="PEPTIDASE_A1"/>
</dbReference>
<reference evidence="6" key="1">
    <citation type="submission" date="2017-02" db="UniProtKB">
        <authorList>
            <consortium name="WormBaseParasite"/>
        </authorList>
    </citation>
    <scope>IDENTIFICATION</scope>
</reference>
<proteinExistence type="inferred from homology"/>
<dbReference type="Pfam" id="PF00026">
    <property type="entry name" value="Asp"/>
    <property type="match status" value="1"/>
</dbReference>
<dbReference type="AlphaFoldDB" id="A0A0N5D9I1"/>
<dbReference type="Proteomes" id="UP000276776">
    <property type="component" value="Unassembled WGS sequence"/>
</dbReference>
<dbReference type="SUPFAM" id="SSF50630">
    <property type="entry name" value="Acid proteases"/>
    <property type="match status" value="2"/>
</dbReference>
<feature type="signal peptide" evidence="2">
    <location>
        <begin position="1"/>
        <end position="24"/>
    </location>
</feature>
<dbReference type="EMBL" id="UYYF01004878">
    <property type="protein sequence ID" value="VDN07440.1"/>
    <property type="molecule type" value="Genomic_DNA"/>
</dbReference>
<dbReference type="GO" id="GO:0004190">
    <property type="term" value="F:aspartic-type endopeptidase activity"/>
    <property type="evidence" value="ECO:0007669"/>
    <property type="project" value="InterPro"/>
</dbReference>
<dbReference type="PANTHER" id="PTHR47966">
    <property type="entry name" value="BETA-SITE APP-CLEAVING ENZYME, ISOFORM A-RELATED"/>
    <property type="match status" value="1"/>
</dbReference>
<keyword evidence="2" id="KW-0732">Signal</keyword>
<evidence type="ECO:0000256" key="2">
    <source>
        <dbReference type="SAM" id="SignalP"/>
    </source>
</evidence>
<evidence type="ECO:0000313" key="4">
    <source>
        <dbReference type="EMBL" id="VDN07440.1"/>
    </source>
</evidence>
<dbReference type="WBParaSite" id="TCLT_0000979201-mRNA-1">
    <property type="protein sequence ID" value="TCLT_0000979201-mRNA-1"/>
    <property type="gene ID" value="TCLT_0000979201"/>
</dbReference>
<dbReference type="FunFam" id="2.40.70.10:FF:000008">
    <property type="entry name" value="Cathepsin D"/>
    <property type="match status" value="1"/>
</dbReference>
<keyword evidence="5" id="KW-1185">Reference proteome</keyword>
<accession>A0A0N5D9I1</accession>
<protein>
    <submittedName>
        <fullName evidence="6">Peptidase A1 domain-containing protein</fullName>
    </submittedName>
</protein>
<dbReference type="GO" id="GO:0005764">
    <property type="term" value="C:lysosome"/>
    <property type="evidence" value="ECO:0007669"/>
    <property type="project" value="TreeGrafter"/>
</dbReference>
<dbReference type="PROSITE" id="PS51767">
    <property type="entry name" value="PEPTIDASE_A1"/>
    <property type="match status" value="1"/>
</dbReference>
<dbReference type="InterPro" id="IPR001461">
    <property type="entry name" value="Aspartic_peptidase_A1"/>
</dbReference>
<evidence type="ECO:0000259" key="3">
    <source>
        <dbReference type="PROSITE" id="PS51767"/>
    </source>
</evidence>
<dbReference type="InterPro" id="IPR021109">
    <property type="entry name" value="Peptidase_aspartic_dom_sf"/>
</dbReference>
<dbReference type="PANTHER" id="PTHR47966:SF8">
    <property type="entry name" value="ASPARTIC PROTEASE 1-RELATED"/>
    <property type="match status" value="1"/>
</dbReference>
<dbReference type="STRING" id="103827.A0A0N5D9I1"/>
<gene>
    <name evidence="4" type="ORF">TCLT_LOCUS9781</name>
</gene>
<dbReference type="PRINTS" id="PR00792">
    <property type="entry name" value="PEPSIN"/>
</dbReference>
<dbReference type="OrthoDB" id="5853681at2759"/>
<sequence>MTNIEFLLLSTVIITVTKLHSVHSLSSDQKLSMLDVKSVPTQSVKHVAEQDLANYYDNYFLTNITIGTPPQNFLVIPDTASSDLWVVSIHEKSTYSARNFISSKNKFNEANSSTYWTDDEPFNLAYASGTCSGFLATDTVSFSEFSIPSQKLGLAWKIGPVFVEKPMDGVFGLGWPSIAYNKNIPPVQNVLSQFDQPVFTVYLKSLDPGKKIFWGGAITYGGLDNKRCDLSTLSWVLLTSKSYWQFTIQGFSVGAYSSKQWHQAISATGTSWLGMPPLQVIHVAGQVGAVYDENTEFYLFNCSKIIHESLPAIKYQIGGKTYSILSETYINKPNGDDRICALAVQMVYSTGFGTPWILGNVFAQKFTVIPDTGSSDLWVVTADYNSEGGYQYKKNTFDPK</sequence>
<organism evidence="6">
    <name type="scientific">Thelazia callipaeda</name>
    <name type="common">Oriental eyeworm</name>
    <name type="synonym">Parasitic nematode</name>
    <dbReference type="NCBI Taxonomy" id="103827"/>
    <lineage>
        <taxon>Eukaryota</taxon>
        <taxon>Metazoa</taxon>
        <taxon>Ecdysozoa</taxon>
        <taxon>Nematoda</taxon>
        <taxon>Chromadorea</taxon>
        <taxon>Rhabditida</taxon>
        <taxon>Spirurina</taxon>
        <taxon>Spiruromorpha</taxon>
        <taxon>Thelazioidea</taxon>
        <taxon>Thelaziidae</taxon>
        <taxon>Thelazia</taxon>
    </lineage>
</organism>